<comment type="function">
    <text evidence="12">Catalyzes the hydrolytic deamination of cytosine to uracil or 5-methylcytosine to thymine. Is involved in the pyrimidine salvage pathway, which allows the cell to utilize cytosine for pyrimidine nucleotide synthesis.</text>
</comment>
<dbReference type="EC" id="3.5.4.1" evidence="14"/>
<name>A0A4R8PL63_9PEZI</name>
<evidence type="ECO:0000256" key="13">
    <source>
        <dbReference type="ARBA" id="ARBA00060700"/>
    </source>
</evidence>
<evidence type="ECO:0000256" key="5">
    <source>
        <dbReference type="ARBA" id="ARBA00011738"/>
    </source>
</evidence>
<comment type="caution">
    <text evidence="18">The sequence shown here is derived from an EMBL/GenBank/DDBJ whole genome shotgun (WGS) entry which is preliminary data.</text>
</comment>
<reference evidence="18 19" key="1">
    <citation type="submission" date="2018-11" db="EMBL/GenBank/DDBJ databases">
        <title>Genome sequence and assembly of Colletotrichum spinosum.</title>
        <authorList>
            <person name="Gan P."/>
            <person name="Shirasu K."/>
        </authorList>
    </citation>
    <scope>NUCLEOTIDE SEQUENCE [LARGE SCALE GENOMIC DNA]</scope>
    <source>
        <strain evidence="18 19">CBS 515.97</strain>
    </source>
</reference>
<evidence type="ECO:0000256" key="8">
    <source>
        <dbReference type="ARBA" id="ARBA00022801"/>
    </source>
</evidence>
<evidence type="ECO:0000256" key="2">
    <source>
        <dbReference type="ARBA" id="ARBA00004123"/>
    </source>
</evidence>
<dbReference type="Gene3D" id="3.40.140.10">
    <property type="entry name" value="Cytidine Deaminase, domain 2"/>
    <property type="match status" value="1"/>
</dbReference>
<evidence type="ECO:0000256" key="1">
    <source>
        <dbReference type="ARBA" id="ARBA00001947"/>
    </source>
</evidence>
<evidence type="ECO:0000256" key="6">
    <source>
        <dbReference type="ARBA" id="ARBA00022490"/>
    </source>
</evidence>
<dbReference type="Pfam" id="PF00383">
    <property type="entry name" value="dCMP_cyt_deam_1"/>
    <property type="match status" value="1"/>
</dbReference>
<keyword evidence="7" id="KW-0479">Metal-binding</keyword>
<dbReference type="InterPro" id="IPR002125">
    <property type="entry name" value="CMP_dCMP_dom"/>
</dbReference>
<evidence type="ECO:0000256" key="4">
    <source>
        <dbReference type="ARBA" id="ARBA00006576"/>
    </source>
</evidence>
<evidence type="ECO:0000256" key="11">
    <source>
        <dbReference type="ARBA" id="ARBA00050113"/>
    </source>
</evidence>
<keyword evidence="8" id="KW-0378">Hydrolase</keyword>
<dbReference type="Proteomes" id="UP000295083">
    <property type="component" value="Unassembled WGS sequence"/>
</dbReference>
<dbReference type="AlphaFoldDB" id="A0A4R8PL63"/>
<dbReference type="InterPro" id="IPR016193">
    <property type="entry name" value="Cytidine_deaminase-like"/>
</dbReference>
<comment type="cofactor">
    <cofactor evidence="1">
        <name>Zn(2+)</name>
        <dbReference type="ChEBI" id="CHEBI:29105"/>
    </cofactor>
</comment>
<protein>
    <recommendedName>
        <fullName evidence="15">Cytosine deaminase</fullName>
        <ecNumber evidence="14">3.5.4.1</ecNumber>
    </recommendedName>
    <alternativeName>
        <fullName evidence="16">Cytosine aminohydrolase</fullName>
    </alternativeName>
</protein>
<proteinExistence type="inferred from homology"/>
<dbReference type="GO" id="GO:0008655">
    <property type="term" value="P:pyrimidine-containing compound salvage"/>
    <property type="evidence" value="ECO:0007669"/>
    <property type="project" value="TreeGrafter"/>
</dbReference>
<dbReference type="CDD" id="cd01285">
    <property type="entry name" value="nucleoside_deaminase"/>
    <property type="match status" value="1"/>
</dbReference>
<feature type="domain" description="CMP/dCMP-type deaminase" evidence="17">
    <location>
        <begin position="1"/>
        <end position="111"/>
    </location>
</feature>
<dbReference type="PANTHER" id="PTHR11079">
    <property type="entry name" value="CYTOSINE DEAMINASE FAMILY MEMBER"/>
    <property type="match status" value="1"/>
</dbReference>
<comment type="pathway">
    <text evidence="13">Pyrimidine metabolism; UMP biosynthesis via salvage pathway; uracil from cytosine: step 1/1.</text>
</comment>
<evidence type="ECO:0000256" key="9">
    <source>
        <dbReference type="ARBA" id="ARBA00022833"/>
    </source>
</evidence>
<dbReference type="GO" id="GO:0004131">
    <property type="term" value="F:cytosine deaminase activity"/>
    <property type="evidence" value="ECO:0007669"/>
    <property type="project" value="UniProtKB-EC"/>
</dbReference>
<keyword evidence="10" id="KW-0539">Nucleus</keyword>
<dbReference type="PANTHER" id="PTHR11079:SF190">
    <property type="entry name" value="CYTOSINE DEAMINASE"/>
    <property type="match status" value="1"/>
</dbReference>
<keyword evidence="6" id="KW-0963">Cytoplasm</keyword>
<comment type="subcellular location">
    <subcellularLocation>
        <location evidence="3">Cytoplasm</location>
    </subcellularLocation>
    <subcellularLocation>
        <location evidence="2">Nucleus</location>
    </subcellularLocation>
</comment>
<evidence type="ECO:0000256" key="15">
    <source>
        <dbReference type="ARBA" id="ARBA00074321"/>
    </source>
</evidence>
<dbReference type="PROSITE" id="PS51747">
    <property type="entry name" value="CYT_DCMP_DEAMINASES_2"/>
    <property type="match status" value="1"/>
</dbReference>
<dbReference type="SUPFAM" id="SSF53927">
    <property type="entry name" value="Cytidine deaminase-like"/>
    <property type="match status" value="1"/>
</dbReference>
<accession>A0A4R8PL63</accession>
<organism evidence="18 19">
    <name type="scientific">Colletotrichum spinosum</name>
    <dbReference type="NCBI Taxonomy" id="1347390"/>
    <lineage>
        <taxon>Eukaryota</taxon>
        <taxon>Fungi</taxon>
        <taxon>Dikarya</taxon>
        <taxon>Ascomycota</taxon>
        <taxon>Pezizomycotina</taxon>
        <taxon>Sordariomycetes</taxon>
        <taxon>Hypocreomycetidae</taxon>
        <taxon>Glomerellales</taxon>
        <taxon>Glomerellaceae</taxon>
        <taxon>Colletotrichum</taxon>
        <taxon>Colletotrichum orbiculare species complex</taxon>
    </lineage>
</organism>
<evidence type="ECO:0000256" key="3">
    <source>
        <dbReference type="ARBA" id="ARBA00004496"/>
    </source>
</evidence>
<evidence type="ECO:0000313" key="18">
    <source>
        <dbReference type="EMBL" id="TDZ13019.1"/>
    </source>
</evidence>
<evidence type="ECO:0000259" key="17">
    <source>
        <dbReference type="PROSITE" id="PS51747"/>
    </source>
</evidence>
<evidence type="ECO:0000256" key="7">
    <source>
        <dbReference type="ARBA" id="ARBA00022723"/>
    </source>
</evidence>
<dbReference type="GO" id="GO:0046087">
    <property type="term" value="P:cytidine metabolic process"/>
    <property type="evidence" value="ECO:0007669"/>
    <property type="project" value="TreeGrafter"/>
</dbReference>
<dbReference type="GO" id="GO:0005634">
    <property type="term" value="C:nucleus"/>
    <property type="evidence" value="ECO:0007669"/>
    <property type="project" value="UniProtKB-SubCell"/>
</dbReference>
<dbReference type="GO" id="GO:0005737">
    <property type="term" value="C:cytoplasm"/>
    <property type="evidence" value="ECO:0007669"/>
    <property type="project" value="UniProtKB-SubCell"/>
</dbReference>
<comment type="catalytic activity">
    <reaction evidence="11">
        <text>cytosine + H2O + H(+) = uracil + NH4(+)</text>
        <dbReference type="Rhea" id="RHEA:20605"/>
        <dbReference type="ChEBI" id="CHEBI:15377"/>
        <dbReference type="ChEBI" id="CHEBI:15378"/>
        <dbReference type="ChEBI" id="CHEBI:16040"/>
        <dbReference type="ChEBI" id="CHEBI:17568"/>
        <dbReference type="ChEBI" id="CHEBI:28938"/>
        <dbReference type="EC" id="3.5.4.1"/>
    </reaction>
</comment>
<keyword evidence="9" id="KW-0862">Zinc</keyword>
<sequence length="141" mass="15043">MNNAEGLAIAIEEAKLGASEGGVPIGAALVSADGKLLGRGHNRRVQMGSAIHHGETDALFNSGRSTMYTTLSPCDMCTGACLLYGISRVVIGENKTFLGGEAYLKQRGIEVVVLDNDECKALMDKFIAEKPEIWNEDIGEE</sequence>
<dbReference type="FunFam" id="3.40.140.10:FF:000016">
    <property type="entry name" value="Cytosine deaminase"/>
    <property type="match status" value="1"/>
</dbReference>
<gene>
    <name evidence="18" type="primary">FCA1</name>
    <name evidence="18" type="ORF">C8035_v000227</name>
</gene>
<evidence type="ECO:0000313" key="19">
    <source>
        <dbReference type="Proteomes" id="UP000295083"/>
    </source>
</evidence>
<keyword evidence="19" id="KW-1185">Reference proteome</keyword>
<evidence type="ECO:0000256" key="14">
    <source>
        <dbReference type="ARBA" id="ARBA00066550"/>
    </source>
</evidence>
<dbReference type="GO" id="GO:0008835">
    <property type="term" value="F:diaminohydroxyphosphoribosylaminopyrimidine deaminase activity"/>
    <property type="evidence" value="ECO:0007669"/>
    <property type="project" value="TreeGrafter"/>
</dbReference>
<comment type="similarity">
    <text evidence="4">Belongs to the cytidine and deoxycytidylate deaminase family.</text>
</comment>
<dbReference type="GO" id="GO:0046872">
    <property type="term" value="F:metal ion binding"/>
    <property type="evidence" value="ECO:0007669"/>
    <property type="project" value="UniProtKB-KW"/>
</dbReference>
<dbReference type="GO" id="GO:0019858">
    <property type="term" value="P:cytosine metabolic process"/>
    <property type="evidence" value="ECO:0007669"/>
    <property type="project" value="TreeGrafter"/>
</dbReference>
<evidence type="ECO:0000256" key="16">
    <source>
        <dbReference type="ARBA" id="ARBA00084039"/>
    </source>
</evidence>
<evidence type="ECO:0000256" key="10">
    <source>
        <dbReference type="ARBA" id="ARBA00023242"/>
    </source>
</evidence>
<evidence type="ECO:0000256" key="12">
    <source>
        <dbReference type="ARBA" id="ARBA00056232"/>
    </source>
</evidence>
<comment type="subunit">
    <text evidence="5">Homodimer.</text>
</comment>
<dbReference type="EMBL" id="QAPG01010715">
    <property type="protein sequence ID" value="TDZ13019.1"/>
    <property type="molecule type" value="Genomic_DNA"/>
</dbReference>